<dbReference type="Proteomes" id="UP000198864">
    <property type="component" value="Unassembled WGS sequence"/>
</dbReference>
<feature type="region of interest" description="Disordered" evidence="1">
    <location>
        <begin position="126"/>
        <end position="162"/>
    </location>
</feature>
<dbReference type="InterPro" id="IPR023393">
    <property type="entry name" value="START-like_dom_sf"/>
</dbReference>
<reference evidence="2 5" key="2">
    <citation type="submission" date="2018-03" db="EMBL/GenBank/DDBJ databases">
        <title>Genomic framework for the identification of Micromonospora saelicesensis and Micromonospora noduli.</title>
        <authorList>
            <person name="Riesco R."/>
            <person name="Trujillo M.E."/>
        </authorList>
    </citation>
    <scope>NUCLEOTIDE SEQUENCE [LARGE SCALE GENOMIC DNA]</scope>
    <source>
        <strain evidence="2 5">GAR05</strain>
    </source>
</reference>
<dbReference type="EMBL" id="PXXW01000027">
    <property type="protein sequence ID" value="RAN97430.1"/>
    <property type="molecule type" value="Genomic_DNA"/>
</dbReference>
<reference evidence="3 4" key="1">
    <citation type="submission" date="2016-06" db="EMBL/GenBank/DDBJ databases">
        <authorList>
            <person name="Kjaerup R.B."/>
            <person name="Dalgaard T.S."/>
            <person name="Juul-Madsen H.R."/>
        </authorList>
    </citation>
    <scope>NUCLEOTIDE SEQUENCE [LARGE SCALE GENOMIC DNA]</scope>
    <source>
        <strain evidence="3 4">DSM 44871</strain>
    </source>
</reference>
<dbReference type="AlphaFoldDB" id="A0A1C4Z8H0"/>
<sequence>MRWLIGGAVVVAGGMVARRLLGGTDQGDGHRQRGQTQRRGPRWHVATVNRPAGDVAPGGQLPEPLAGLGDAVEVQLRPAPGDQGTEIAVRLRDGSRLPVAAAARRATGRDPEQAIRAALRESKQLIETSEVLHPDYPPTTEPTPMNKPLRMATQQGRREGRL</sequence>
<evidence type="ECO:0000256" key="1">
    <source>
        <dbReference type="SAM" id="MobiDB-lite"/>
    </source>
</evidence>
<evidence type="ECO:0000313" key="3">
    <source>
        <dbReference type="EMBL" id="SCF29305.1"/>
    </source>
</evidence>
<evidence type="ECO:0000313" key="4">
    <source>
        <dbReference type="Proteomes" id="UP000198864"/>
    </source>
</evidence>
<dbReference type="STRING" id="285676.GA0070561_5077"/>
<name>A0A1C4Z8H0_9ACTN</name>
<dbReference type="EMBL" id="FMCR01000005">
    <property type="protein sequence ID" value="SCF29305.1"/>
    <property type="molecule type" value="Genomic_DNA"/>
</dbReference>
<gene>
    <name evidence="3" type="ORF">GA0070561_5077</name>
    <name evidence="2" type="ORF">GAR05_03550</name>
</gene>
<evidence type="ECO:0000313" key="5">
    <source>
        <dbReference type="Proteomes" id="UP000249334"/>
    </source>
</evidence>
<feature type="region of interest" description="Disordered" evidence="1">
    <location>
        <begin position="21"/>
        <end position="40"/>
    </location>
</feature>
<proteinExistence type="predicted"/>
<evidence type="ECO:0000313" key="2">
    <source>
        <dbReference type="EMBL" id="RAN97430.1"/>
    </source>
</evidence>
<dbReference type="RefSeq" id="WP_091404864.1">
    <property type="nucleotide sequence ID" value="NZ_FMCR01000005.1"/>
</dbReference>
<keyword evidence="5" id="KW-1185">Reference proteome</keyword>
<dbReference type="Gene3D" id="3.30.530.20">
    <property type="match status" value="1"/>
</dbReference>
<organism evidence="3 4">
    <name type="scientific">Micromonospora saelicesensis</name>
    <dbReference type="NCBI Taxonomy" id="285676"/>
    <lineage>
        <taxon>Bacteria</taxon>
        <taxon>Bacillati</taxon>
        <taxon>Actinomycetota</taxon>
        <taxon>Actinomycetes</taxon>
        <taxon>Micromonosporales</taxon>
        <taxon>Micromonosporaceae</taxon>
        <taxon>Micromonospora</taxon>
    </lineage>
</organism>
<protein>
    <submittedName>
        <fullName evidence="3">Uncharacterized protein</fullName>
    </submittedName>
</protein>
<accession>A0A1C4Z8H0</accession>
<dbReference type="Proteomes" id="UP000249334">
    <property type="component" value="Unassembled WGS sequence"/>
</dbReference>